<dbReference type="Proteomes" id="UP000187455">
    <property type="component" value="Unassembled WGS sequence"/>
</dbReference>
<reference evidence="3 4" key="1">
    <citation type="journal article" date="2016" name="Mol. Biol. Evol.">
        <title>Genome-Wide Survey of Gut Fungi (Harpellales) Reveals the First Horizontally Transferred Ubiquitin Gene from a Mosquito Host.</title>
        <authorList>
            <person name="Wang Y."/>
            <person name="White M.M."/>
            <person name="Kvist S."/>
            <person name="Moncalvo J.M."/>
        </authorList>
    </citation>
    <scope>NUCLEOTIDE SEQUENCE [LARGE SCALE GENOMIC DNA]</scope>
    <source>
        <strain evidence="3 4">ALG-7-W6</strain>
    </source>
</reference>
<dbReference type="InterPro" id="IPR029334">
    <property type="entry name" value="PP1-bd"/>
</dbReference>
<dbReference type="CDD" id="cd22673">
    <property type="entry name" value="FHA_Ki67"/>
    <property type="match status" value="1"/>
</dbReference>
<feature type="region of interest" description="Disordered" evidence="1">
    <location>
        <begin position="412"/>
        <end position="435"/>
    </location>
</feature>
<feature type="compositionally biased region" description="Basic residues" evidence="1">
    <location>
        <begin position="956"/>
        <end position="965"/>
    </location>
</feature>
<feature type="region of interest" description="Disordered" evidence="1">
    <location>
        <begin position="369"/>
        <end position="398"/>
    </location>
</feature>
<feature type="region of interest" description="Disordered" evidence="1">
    <location>
        <begin position="633"/>
        <end position="655"/>
    </location>
</feature>
<dbReference type="AlphaFoldDB" id="A0A1R0H1Q1"/>
<feature type="region of interest" description="Disordered" evidence="1">
    <location>
        <begin position="902"/>
        <end position="965"/>
    </location>
</feature>
<feature type="compositionally biased region" description="Low complexity" evidence="1">
    <location>
        <begin position="385"/>
        <end position="398"/>
    </location>
</feature>
<feature type="compositionally biased region" description="Polar residues" evidence="1">
    <location>
        <begin position="422"/>
        <end position="435"/>
    </location>
</feature>
<sequence length="1078" mass="121072">MLLSQTNQNNIKSYGQIIVLKKNGKDSNITFPLDMSICSIGSGEYNHVKIDVENVAERHCLLFLDRSNNVWIRSIGDQITLLNGEKVEKDQLVHHLDVIKIGSRSFRFEFNFEKMENLTPGKSSTYISNRRHTSFLSNNSFQSSQQLIPHNNNLTIKQKKIIEGFYRRKSMTIQKDNEFKHTDLIKAHFSPQQDNLPDSLKNKLSSLKLELNRMCSPSKKINRLSSLKLVSNPPNGLQKYSSQTEKNPNINRRRSSSLPPILFNEILDKKSSESSSISTDIQNLPVKISWDSYEYENYGSETELSRKTLALSPTYSFLNKLGRKNSTSNGLEPVPSYSKIMNSGIYSTPQIISRKIEIRKISTDIPINKKERRKSFKRPNYAEMSSDSDSPSSSDLDSNCSARKRLVRFGPPLSPEIFDRQAPTSTPVKRGSLINNIPDTKTTQLKSILKVKCGIFSLKLAPSPSLKSKSFESVSGTPLLRQRKNGKVNYGSSLYDETPIATYETDLLDEGYLSGDIDDGKNEKIINDEKPMSFENNLEDHTEIDKNSGSFSQEEIEVSELLDVAPLPSEKDFPIDNVSSDKSSEDFIQTLPDPVDENTPSFEAVEVNSVQISTPLTSSNDNITDGDHAIINFTEKPSPKTKQNYPTPRSRRRSMRLVEKNLLKSNSPTEKNQDNSKLVIQNIQIDENFITETPKEYVSQLEIIHQSSELNQKSVSIEAPIPSTNSTAKKIIGILPDLDIINKTLTKKRSRLSLVGKVSPLNKKKLARLSLASNSTITDKKLNSPNQSKLNFSTKDGVNKEKMSDNPENDFELDRAELNYDFSSYKRRYSMPQTSTSLSGNISSFFSKKPAKTEATDSLPPIDDKLKGIKIDNNQENVSPNSISTQIVNHELDTNSESIMLSSQKATKNNDPNEKKDENNRNKLVGFKSTTCSNQNFKEKIPSTSRLTKNINTTKSPKKPKKNKIKKISITLNKSKKIDKNLISSGKVQTIIQTNLAANDTSTPQNGSGHILRTKRKASEETLVNEPNIDPPSKKRNVSAKTKKSEKSKPSTIKTSNPSILDRLVRPTVSSKLKSKNL</sequence>
<gene>
    <name evidence="3" type="ORF">AYI68_g2805</name>
</gene>
<evidence type="ECO:0000256" key="1">
    <source>
        <dbReference type="SAM" id="MobiDB-lite"/>
    </source>
</evidence>
<dbReference type="Pfam" id="PF00498">
    <property type="entry name" value="FHA"/>
    <property type="match status" value="1"/>
</dbReference>
<dbReference type="EMBL" id="LSSL01001091">
    <property type="protein sequence ID" value="OLY83064.1"/>
    <property type="molecule type" value="Genomic_DNA"/>
</dbReference>
<feature type="compositionally biased region" description="Polar residues" evidence="1">
    <location>
        <begin position="778"/>
        <end position="796"/>
    </location>
</feature>
<proteinExistence type="predicted"/>
<dbReference type="STRING" id="133383.A0A1R0H1Q1"/>
<dbReference type="PROSITE" id="PS50006">
    <property type="entry name" value="FHA_DOMAIN"/>
    <property type="match status" value="1"/>
</dbReference>
<feature type="region of interest" description="Disordered" evidence="1">
    <location>
        <begin position="565"/>
        <end position="586"/>
    </location>
</feature>
<evidence type="ECO:0000313" key="4">
    <source>
        <dbReference type="Proteomes" id="UP000187455"/>
    </source>
</evidence>
<feature type="compositionally biased region" description="Polar residues" evidence="1">
    <location>
        <begin position="928"/>
        <end position="947"/>
    </location>
</feature>
<dbReference type="InterPro" id="IPR008984">
    <property type="entry name" value="SMAD_FHA_dom_sf"/>
</dbReference>
<feature type="region of interest" description="Disordered" evidence="1">
    <location>
        <begin position="232"/>
        <end position="256"/>
    </location>
</feature>
<dbReference type="OrthoDB" id="6288785at2759"/>
<dbReference type="Pfam" id="PF15276">
    <property type="entry name" value="PP1_bind"/>
    <property type="match status" value="1"/>
</dbReference>
<name>A0A1R0H1Q1_9FUNG</name>
<feature type="domain" description="FHA" evidence="2">
    <location>
        <begin position="21"/>
        <end position="87"/>
    </location>
</feature>
<feature type="region of interest" description="Disordered" evidence="1">
    <location>
        <begin position="999"/>
        <end position="1078"/>
    </location>
</feature>
<evidence type="ECO:0000313" key="3">
    <source>
        <dbReference type="EMBL" id="OLY83064.1"/>
    </source>
</evidence>
<comment type="caution">
    <text evidence="3">The sequence shown here is derived from an EMBL/GenBank/DDBJ whole genome shotgun (WGS) entry which is preliminary data.</text>
</comment>
<protein>
    <recommendedName>
        <fullName evidence="2">FHA domain-containing protein</fullName>
    </recommendedName>
</protein>
<feature type="compositionally biased region" description="Polar residues" evidence="1">
    <location>
        <begin position="232"/>
        <end position="250"/>
    </location>
</feature>
<organism evidence="3 4">
    <name type="scientific">Smittium mucronatum</name>
    <dbReference type="NCBI Taxonomy" id="133383"/>
    <lineage>
        <taxon>Eukaryota</taxon>
        <taxon>Fungi</taxon>
        <taxon>Fungi incertae sedis</taxon>
        <taxon>Zoopagomycota</taxon>
        <taxon>Kickxellomycotina</taxon>
        <taxon>Harpellomycetes</taxon>
        <taxon>Harpellales</taxon>
        <taxon>Legeriomycetaceae</taxon>
        <taxon>Smittium</taxon>
    </lineage>
</organism>
<dbReference type="InterPro" id="IPR000253">
    <property type="entry name" value="FHA_dom"/>
</dbReference>
<dbReference type="SUPFAM" id="SSF49879">
    <property type="entry name" value="SMAD/FHA domain"/>
    <property type="match status" value="1"/>
</dbReference>
<keyword evidence="4" id="KW-1185">Reference proteome</keyword>
<feature type="compositionally biased region" description="Polar residues" evidence="1">
    <location>
        <begin position="999"/>
        <end position="1008"/>
    </location>
</feature>
<evidence type="ECO:0000259" key="2">
    <source>
        <dbReference type="PROSITE" id="PS50006"/>
    </source>
</evidence>
<dbReference type="Gene3D" id="2.60.200.20">
    <property type="match status" value="1"/>
</dbReference>
<feature type="region of interest" description="Disordered" evidence="1">
    <location>
        <begin position="778"/>
        <end position="811"/>
    </location>
</feature>
<accession>A0A1R0H1Q1</accession>
<feature type="compositionally biased region" description="Basic and acidic residues" evidence="1">
    <location>
        <begin position="911"/>
        <end position="921"/>
    </location>
</feature>